<dbReference type="Proteomes" id="UP000578819">
    <property type="component" value="Unassembled WGS sequence"/>
</dbReference>
<feature type="transmembrane region" description="Helical" evidence="8">
    <location>
        <begin position="21"/>
        <end position="45"/>
    </location>
</feature>
<evidence type="ECO:0000256" key="7">
    <source>
        <dbReference type="SAM" id="MobiDB-lite"/>
    </source>
</evidence>
<feature type="transmembrane region" description="Helical" evidence="8">
    <location>
        <begin position="111"/>
        <end position="132"/>
    </location>
</feature>
<keyword evidence="5 8" id="KW-1133">Transmembrane helix</keyword>
<feature type="transmembrane region" description="Helical" evidence="8">
    <location>
        <begin position="481"/>
        <end position="501"/>
    </location>
</feature>
<dbReference type="GO" id="GO:0005886">
    <property type="term" value="C:plasma membrane"/>
    <property type="evidence" value="ECO:0007669"/>
    <property type="project" value="UniProtKB-SubCell"/>
</dbReference>
<keyword evidence="11" id="KW-1185">Reference proteome</keyword>
<feature type="transmembrane region" description="Helical" evidence="8">
    <location>
        <begin position="170"/>
        <end position="194"/>
    </location>
</feature>
<accession>A0A7W7WMV8</accession>
<dbReference type="InterPro" id="IPR036259">
    <property type="entry name" value="MFS_trans_sf"/>
</dbReference>
<feature type="transmembrane region" description="Helical" evidence="8">
    <location>
        <begin position="86"/>
        <end position="105"/>
    </location>
</feature>
<evidence type="ECO:0000313" key="11">
    <source>
        <dbReference type="Proteomes" id="UP000578819"/>
    </source>
</evidence>
<dbReference type="PANTHER" id="PTHR42718">
    <property type="entry name" value="MAJOR FACILITATOR SUPERFAMILY MULTIDRUG TRANSPORTER MFSC"/>
    <property type="match status" value="1"/>
</dbReference>
<feature type="region of interest" description="Disordered" evidence="7">
    <location>
        <begin position="506"/>
        <end position="532"/>
    </location>
</feature>
<feature type="transmembrane region" description="Helical" evidence="8">
    <location>
        <begin position="57"/>
        <end position="74"/>
    </location>
</feature>
<reference evidence="10 11" key="1">
    <citation type="submission" date="2020-08" db="EMBL/GenBank/DDBJ databases">
        <title>Sequencing the genomes of 1000 actinobacteria strains.</title>
        <authorList>
            <person name="Klenk H.-P."/>
        </authorList>
    </citation>
    <scope>NUCLEOTIDE SEQUENCE [LARGE SCALE GENOMIC DNA]</scope>
    <source>
        <strain evidence="10 11">DSM 45886</strain>
    </source>
</reference>
<keyword evidence="3" id="KW-1003">Cell membrane</keyword>
<feature type="transmembrane region" description="Helical" evidence="8">
    <location>
        <begin position="364"/>
        <end position="389"/>
    </location>
</feature>
<organism evidence="10 11">
    <name type="scientific">Micromonospora polyrhachis</name>
    <dbReference type="NCBI Taxonomy" id="1282883"/>
    <lineage>
        <taxon>Bacteria</taxon>
        <taxon>Bacillati</taxon>
        <taxon>Actinomycetota</taxon>
        <taxon>Actinomycetes</taxon>
        <taxon>Micromonosporales</taxon>
        <taxon>Micromonosporaceae</taxon>
        <taxon>Micromonospora</taxon>
    </lineage>
</organism>
<dbReference type="CDD" id="cd17321">
    <property type="entry name" value="MFS_MMR_MDR_like"/>
    <property type="match status" value="1"/>
</dbReference>
<comment type="caution">
    <text evidence="10">The sequence shown here is derived from an EMBL/GenBank/DDBJ whole genome shotgun (WGS) entry which is preliminary data.</text>
</comment>
<feature type="transmembrane region" description="Helical" evidence="8">
    <location>
        <begin position="273"/>
        <end position="298"/>
    </location>
</feature>
<dbReference type="InterPro" id="IPR011701">
    <property type="entry name" value="MFS"/>
</dbReference>
<dbReference type="Gene3D" id="1.20.1250.20">
    <property type="entry name" value="MFS general substrate transporter like domains"/>
    <property type="match status" value="1"/>
</dbReference>
<feature type="transmembrane region" description="Helical" evidence="8">
    <location>
        <begin position="338"/>
        <end position="358"/>
    </location>
</feature>
<evidence type="ECO:0000256" key="2">
    <source>
        <dbReference type="ARBA" id="ARBA00022448"/>
    </source>
</evidence>
<gene>
    <name evidence="10" type="ORF">FHR38_000948</name>
</gene>
<feature type="domain" description="Major facilitator superfamily (MFS) profile" evidence="9">
    <location>
        <begin position="20"/>
        <end position="509"/>
    </location>
</feature>
<evidence type="ECO:0000256" key="8">
    <source>
        <dbReference type="SAM" id="Phobius"/>
    </source>
</evidence>
<feature type="transmembrane region" description="Helical" evidence="8">
    <location>
        <begin position="235"/>
        <end position="252"/>
    </location>
</feature>
<sequence length="532" mass="54743">MYDPTGPEPGPRAGRREWIGLAVLALPTLLVSLDMSVLFLALPQLSEELGAGGNEQLWILDSYGFLVAGFLVTMGTLGDRIGRRRLLLIGASAFAAASVLAAYAPSTELLIAARALLGIAGATLMPSTLALIRNMFHDDRQRGVAIAVWMSCFMAGNTIGPLIGGVLLEWFWWGSVFLLGVPVMVLLVLTAPALLPEHRDPDPGRLDLISVALSLGAILPVVYGLKELATEGWRPGPAAAVVLGVALGWLFVRRQHRLPHPLLDLRLFADRTFRAALGINFLGAVLMSGTFLFIPLYLRLVEGLSPLQAGLWLVPQSLAMIASTQLTPYLAGRFRPAYVMAGALVVAAVGGLLLSQVGPVGGRTLLVVGFLLACVGVAPPSALATGLVVGSAPPGKAGATASVSETSGELGVALGLATLGSLGAAAYRDQLVLPDGVPGRLAETARESLAGAIAASGQLSTGSAAALVDSARGAFTSGLNVVGGVGALLFLALAILAVATLRRVDPTGQSHVDPPQTDSGSDSGEAVRSAPV</sequence>
<comment type="subcellular location">
    <subcellularLocation>
        <location evidence="1">Cell membrane</location>
        <topology evidence="1">Multi-pass membrane protein</topology>
    </subcellularLocation>
</comment>
<dbReference type="SUPFAM" id="SSF103473">
    <property type="entry name" value="MFS general substrate transporter"/>
    <property type="match status" value="1"/>
</dbReference>
<dbReference type="PANTHER" id="PTHR42718:SF47">
    <property type="entry name" value="METHYL VIOLOGEN RESISTANCE PROTEIN SMVA"/>
    <property type="match status" value="1"/>
</dbReference>
<evidence type="ECO:0000259" key="9">
    <source>
        <dbReference type="PROSITE" id="PS50850"/>
    </source>
</evidence>
<proteinExistence type="predicted"/>
<feature type="transmembrane region" description="Helical" evidence="8">
    <location>
        <begin position="206"/>
        <end position="223"/>
    </location>
</feature>
<evidence type="ECO:0000256" key="3">
    <source>
        <dbReference type="ARBA" id="ARBA00022475"/>
    </source>
</evidence>
<dbReference type="AlphaFoldDB" id="A0A7W7WMV8"/>
<dbReference type="PROSITE" id="PS50850">
    <property type="entry name" value="MFS"/>
    <property type="match status" value="1"/>
</dbReference>
<evidence type="ECO:0000313" key="10">
    <source>
        <dbReference type="EMBL" id="MBB4957215.1"/>
    </source>
</evidence>
<protein>
    <submittedName>
        <fullName evidence="10">DHA2 family multidrug resistance protein-like MFS transporter</fullName>
    </submittedName>
</protein>
<dbReference type="EMBL" id="JACHJW010000001">
    <property type="protein sequence ID" value="MBB4957215.1"/>
    <property type="molecule type" value="Genomic_DNA"/>
</dbReference>
<evidence type="ECO:0000256" key="1">
    <source>
        <dbReference type="ARBA" id="ARBA00004651"/>
    </source>
</evidence>
<dbReference type="RefSeq" id="WP_184533061.1">
    <property type="nucleotide sequence ID" value="NZ_JACHJW010000001.1"/>
</dbReference>
<name>A0A7W7WMV8_9ACTN</name>
<evidence type="ECO:0000256" key="5">
    <source>
        <dbReference type="ARBA" id="ARBA00022989"/>
    </source>
</evidence>
<feature type="transmembrane region" description="Helical" evidence="8">
    <location>
        <begin position="144"/>
        <end position="164"/>
    </location>
</feature>
<keyword evidence="6 8" id="KW-0472">Membrane</keyword>
<dbReference type="Pfam" id="PF07690">
    <property type="entry name" value="MFS_1"/>
    <property type="match status" value="1"/>
</dbReference>
<evidence type="ECO:0000256" key="4">
    <source>
        <dbReference type="ARBA" id="ARBA00022692"/>
    </source>
</evidence>
<dbReference type="GO" id="GO:0022857">
    <property type="term" value="F:transmembrane transporter activity"/>
    <property type="evidence" value="ECO:0007669"/>
    <property type="project" value="InterPro"/>
</dbReference>
<evidence type="ECO:0000256" key="6">
    <source>
        <dbReference type="ARBA" id="ARBA00023136"/>
    </source>
</evidence>
<keyword evidence="2" id="KW-0813">Transport</keyword>
<keyword evidence="4 8" id="KW-0812">Transmembrane</keyword>
<dbReference type="InterPro" id="IPR020846">
    <property type="entry name" value="MFS_dom"/>
</dbReference>